<name>A0ABN0SNK1_9MICO</name>
<dbReference type="InterPro" id="IPR022183">
    <property type="entry name" value="DUF3710"/>
</dbReference>
<evidence type="ECO:0000256" key="1">
    <source>
        <dbReference type="SAM" id="MobiDB-lite"/>
    </source>
</evidence>
<dbReference type="EMBL" id="BAAAAF010000006">
    <property type="protein sequence ID" value="GAA0036016.1"/>
    <property type="molecule type" value="Genomic_DNA"/>
</dbReference>
<feature type="compositionally biased region" description="Acidic residues" evidence="1">
    <location>
        <begin position="259"/>
        <end position="269"/>
    </location>
</feature>
<evidence type="ECO:0000313" key="2">
    <source>
        <dbReference type="EMBL" id="GAA0036016.1"/>
    </source>
</evidence>
<sequence>MGLFSRFSKKSTDETAEVDETEVDETEVDETEVDETELSDSSVGDDASDDSDDTLTVDETEVDPEDLDEDEMLEKSAPFDRAEKGPFDAAEDYPELNRLDLGALKVPVVDGMQIRLDTDDESERVLAVTLIHDGGGVQLQAFATPRSEGLWNTVRQQLTTSVESQGGECTELHTGLGRELAVEVPAKSEDGRPSKRAMRFAGIDGPRWFIRAVFSGKAVTDTEVRAELSALVRGVVVDRGSEAMAPRELIVLTAPEVEAAEETADETEDINPFARGPEITEVR</sequence>
<feature type="compositionally biased region" description="Basic and acidic residues" evidence="1">
    <location>
        <begin position="73"/>
        <end position="86"/>
    </location>
</feature>
<accession>A0ABN0SNK1</accession>
<reference evidence="2 3" key="1">
    <citation type="submission" date="2024-01" db="EMBL/GenBank/DDBJ databases">
        <title>Characterization of antibiotic resistant novel bacterial strains and their environmental applications.</title>
        <authorList>
            <person name="Manzoor S."/>
            <person name="Abbas S."/>
            <person name="Arshad M."/>
            <person name="Ahmed I."/>
        </authorList>
    </citation>
    <scope>NUCLEOTIDE SEQUENCE [LARGE SCALE GENOMIC DNA]</scope>
    <source>
        <strain evidence="2 3">NCCP-602</strain>
    </source>
</reference>
<dbReference type="RefSeq" id="WP_339392849.1">
    <property type="nucleotide sequence ID" value="NZ_BAAAAF010000006.1"/>
</dbReference>
<feature type="region of interest" description="Disordered" evidence="1">
    <location>
        <begin position="1"/>
        <end position="87"/>
    </location>
</feature>
<evidence type="ECO:0008006" key="4">
    <source>
        <dbReference type="Google" id="ProtNLM"/>
    </source>
</evidence>
<gene>
    <name evidence="2" type="ORF">NCCP602_19770</name>
</gene>
<dbReference type="Proteomes" id="UP001498238">
    <property type="component" value="Unassembled WGS sequence"/>
</dbReference>
<evidence type="ECO:0000313" key="3">
    <source>
        <dbReference type="Proteomes" id="UP001498238"/>
    </source>
</evidence>
<feature type="region of interest" description="Disordered" evidence="1">
    <location>
        <begin position="259"/>
        <end position="283"/>
    </location>
</feature>
<feature type="compositionally biased region" description="Acidic residues" evidence="1">
    <location>
        <begin position="14"/>
        <end position="38"/>
    </location>
</feature>
<comment type="caution">
    <text evidence="2">The sequence shown here is derived from an EMBL/GenBank/DDBJ whole genome shotgun (WGS) entry which is preliminary data.</text>
</comment>
<feature type="compositionally biased region" description="Acidic residues" evidence="1">
    <location>
        <begin position="46"/>
        <end position="72"/>
    </location>
</feature>
<protein>
    <recommendedName>
        <fullName evidence="4">DUF3710 domain-containing protein</fullName>
    </recommendedName>
</protein>
<dbReference type="Pfam" id="PF12502">
    <property type="entry name" value="DUF3710"/>
    <property type="match status" value="1"/>
</dbReference>
<proteinExistence type="predicted"/>
<organism evidence="2 3">
    <name type="scientific">Brevibacterium metallidurans</name>
    <dbReference type="NCBI Taxonomy" id="1482676"/>
    <lineage>
        <taxon>Bacteria</taxon>
        <taxon>Bacillati</taxon>
        <taxon>Actinomycetota</taxon>
        <taxon>Actinomycetes</taxon>
        <taxon>Micrococcales</taxon>
        <taxon>Brevibacteriaceae</taxon>
        <taxon>Brevibacterium</taxon>
    </lineage>
</organism>
<keyword evidence="3" id="KW-1185">Reference proteome</keyword>